<comment type="similarity">
    <text evidence="3">Belongs to the RFT1 family.</text>
</comment>
<feature type="region of interest" description="Disordered" evidence="10">
    <location>
        <begin position="514"/>
        <end position="541"/>
    </location>
</feature>
<keyword evidence="7 11" id="KW-0472">Membrane</keyword>
<feature type="region of interest" description="Disordered" evidence="10">
    <location>
        <begin position="179"/>
        <end position="201"/>
    </location>
</feature>
<feature type="transmembrane region" description="Helical" evidence="11">
    <location>
        <begin position="148"/>
        <end position="170"/>
    </location>
</feature>
<evidence type="ECO:0000256" key="11">
    <source>
        <dbReference type="SAM" id="Phobius"/>
    </source>
</evidence>
<evidence type="ECO:0000256" key="5">
    <source>
        <dbReference type="ARBA" id="ARBA00022824"/>
    </source>
</evidence>
<feature type="compositionally biased region" description="Low complexity" evidence="10">
    <location>
        <begin position="265"/>
        <end position="276"/>
    </location>
</feature>
<dbReference type="GO" id="GO:0034203">
    <property type="term" value="P:glycolipid translocation"/>
    <property type="evidence" value="ECO:0007669"/>
    <property type="project" value="TreeGrafter"/>
</dbReference>
<dbReference type="InterPro" id="IPR007594">
    <property type="entry name" value="RFT1"/>
</dbReference>
<protein>
    <recommendedName>
        <fullName evidence="8">Man(5)GlcNAc(2)-PP-dolichol translocation protein RFT1</fullName>
    </recommendedName>
</protein>
<evidence type="ECO:0000256" key="4">
    <source>
        <dbReference type="ARBA" id="ARBA00022692"/>
    </source>
</evidence>
<feature type="transmembrane region" description="Helical" evidence="11">
    <location>
        <begin position="57"/>
        <end position="76"/>
    </location>
</feature>
<dbReference type="VEuPathDB" id="ToxoDB:NCLIV_070140"/>
<evidence type="ECO:0000256" key="3">
    <source>
        <dbReference type="ARBA" id="ARBA00010288"/>
    </source>
</evidence>
<feature type="compositionally biased region" description="Basic and acidic residues" evidence="10">
    <location>
        <begin position="751"/>
        <end position="761"/>
    </location>
</feature>
<dbReference type="GO" id="GO:0006488">
    <property type="term" value="P:dolichol-linked oligosaccharide biosynthetic process"/>
    <property type="evidence" value="ECO:0007669"/>
    <property type="project" value="InterPro"/>
</dbReference>
<keyword evidence="5" id="KW-0256">Endoplasmic reticulum</keyword>
<feature type="compositionally biased region" description="Basic and acidic residues" evidence="10">
    <location>
        <begin position="112"/>
        <end position="126"/>
    </location>
</feature>
<keyword evidence="4 11" id="KW-0812">Transmembrane</keyword>
<name>F0JBA4_NEOCL</name>
<feature type="region of interest" description="Disordered" evidence="10">
    <location>
        <begin position="265"/>
        <end position="335"/>
    </location>
</feature>
<evidence type="ECO:0000313" key="13">
    <source>
        <dbReference type="EMBL" id="CEL71371.1"/>
    </source>
</evidence>
<dbReference type="Pfam" id="PF04506">
    <property type="entry name" value="Rft-1"/>
    <property type="match status" value="1"/>
</dbReference>
<evidence type="ECO:0000313" key="12">
    <source>
        <dbReference type="EMBL" id="CCA30125.1"/>
    </source>
</evidence>
<evidence type="ECO:0000256" key="6">
    <source>
        <dbReference type="ARBA" id="ARBA00022989"/>
    </source>
</evidence>
<feature type="compositionally biased region" description="Basic and acidic residues" evidence="10">
    <location>
        <begin position="318"/>
        <end position="330"/>
    </location>
</feature>
<dbReference type="PANTHER" id="PTHR13117:SF5">
    <property type="entry name" value="PROTEIN RFT1 HOMOLOG"/>
    <property type="match status" value="1"/>
</dbReference>
<evidence type="ECO:0000256" key="7">
    <source>
        <dbReference type="ARBA" id="ARBA00023136"/>
    </source>
</evidence>
<reference evidence="12" key="1">
    <citation type="submission" date="2011-03" db="EMBL/GenBank/DDBJ databases">
        <title>Comparative genomics and transcriptomics of Neospora caninum and Toxoplasma gondii.</title>
        <authorList>
            <person name="Reid A.J."/>
            <person name="Sohal A."/>
            <person name="Harris D."/>
            <person name="Quail M."/>
            <person name="Sanders M."/>
            <person name="Berriman M."/>
            <person name="Wastling J.M."/>
            <person name="Pain A."/>
        </authorList>
    </citation>
    <scope>NUCLEOTIDE SEQUENCE</scope>
    <source>
        <strain evidence="12">Liverpool</strain>
    </source>
</reference>
<evidence type="ECO:0000256" key="1">
    <source>
        <dbReference type="ARBA" id="ARBA00004477"/>
    </source>
</evidence>
<gene>
    <name evidence="13" type="ORF">BN1204_070140</name>
    <name evidence="12" type="ORF">NCLIV_070140</name>
</gene>
<dbReference type="GO" id="GO:0005789">
    <property type="term" value="C:endoplasmic reticulum membrane"/>
    <property type="evidence" value="ECO:0007669"/>
    <property type="project" value="UniProtKB-SubCell"/>
</dbReference>
<keyword evidence="6 11" id="KW-1133">Transmembrane helix</keyword>
<dbReference type="AlphaFoldDB" id="F0JBA4"/>
<feature type="region of interest" description="Disordered" evidence="10">
    <location>
        <begin position="665"/>
        <end position="779"/>
    </location>
</feature>
<dbReference type="PANTHER" id="PTHR13117">
    <property type="entry name" value="ENDOPLASMIC RETICULUM MULTISPAN TRANSMEMBRANE PROTEIN-RELATED"/>
    <property type="match status" value="1"/>
</dbReference>
<dbReference type="EMBL" id="LN714488">
    <property type="protein sequence ID" value="CEL71371.1"/>
    <property type="molecule type" value="Genomic_DNA"/>
</dbReference>
<accession>F0JBA4</accession>
<sequence>MQSARKPPSAGRAAESPVPPAPGHTSMAPFLLQTLSKLLSVISSILMSRLFGLPSHILAAAIFYLPALQTMGLFVMKEALRRVTSRPVSDLSVLLRAANDEHSPKRKASRPTRSDGARRLSPERAEGSSLCGAGSLLQCSSLCSSLNLAYLGSFFSILFSLGLAAVGMAVPPTLRGVGGGEAASAGPVAGRSGEGTHGTNVSSFAAQSKSAPFEETTRALLEAAETATLWSYRLAVLLFFFASAIEAAAEPLLTRVLLQGWEPGESGADAGDAQDAAAEKEEETARQSAAAHSAEGRTRRGVGVEGGKTRQAGRKGRRGESAHVSRREQETSAVRAAETACRHRALAEAAATVSKTLTILCLMGVFHFLRRVVTDFHLNRGTACGAETCESPFGGRTAAAEDRKRPAYSSHGETGLRPRQLVLCLTGCHPLLAFGAGQIVYSLVWFILLARAAGMRDDAQTRRESEHTLKETRSGEGQRWLFFPEMQSYLTAIANLCTGKCSCSGSRCKTQGLLPSTSESQGPGGATPPAGSRRLFPSPTRPTRSFLDASCVRCVLEIPQRARERFFEAATRLTIPEHRWLLQVSFGLIAQKFLGVEGEKLVLLALLTPDAAGEYAFVSGAASIVPRLLFAPVEEAAFTAFCSLHASSTAPLGSLARTETLEPNAPELQEAPRDGASSSALVAGRESPETRDSARAQAQEGGSQRVLLGNAENSKQRERPERGQYAHSSENSAVERRLMSAGLRCRSGRLSSKDRQTREDETPPVVGFPARSDADEGEHRSVAPFGEDVEGSGPIEPTGGVDVEILGPAAPLLRLLLTFEGTLGLVAATCGPVFARAAVHLVYGPRWGNCPGAVAALQVYVFPRIDHEDTERHSTWRPPCV</sequence>
<reference evidence="12" key="2">
    <citation type="submission" date="2011-03" db="EMBL/GenBank/DDBJ databases">
        <authorList>
            <person name="Aslett M."/>
        </authorList>
    </citation>
    <scope>NUCLEOTIDE SEQUENCE</scope>
    <source>
        <strain evidence="12">Liverpool</strain>
    </source>
</reference>
<comment type="subcellular location">
    <subcellularLocation>
        <location evidence="1">Endoplasmic reticulum membrane</location>
        <topology evidence="1">Multi-pass membrane protein</topology>
    </subcellularLocation>
</comment>
<evidence type="ECO:0000256" key="9">
    <source>
        <dbReference type="ARBA" id="ARBA00045912"/>
    </source>
</evidence>
<feature type="region of interest" description="Disordered" evidence="10">
    <location>
        <begin position="1"/>
        <end position="22"/>
    </location>
</feature>
<evidence type="ECO:0000256" key="8">
    <source>
        <dbReference type="ARBA" id="ARBA00044793"/>
    </source>
</evidence>
<comment type="pathway">
    <text evidence="2">Protein modification; protein glycosylation.</text>
</comment>
<feature type="region of interest" description="Disordered" evidence="10">
    <location>
        <begin position="100"/>
        <end position="129"/>
    </location>
</feature>
<evidence type="ECO:0000256" key="2">
    <source>
        <dbReference type="ARBA" id="ARBA00004922"/>
    </source>
</evidence>
<reference evidence="13" key="3">
    <citation type="journal article" date="2015" name="PLoS ONE">
        <title>Comprehensive Evaluation of Toxoplasma gondii VEG and Neospora caninum LIV Genomes with Tachyzoite Stage Transcriptome and Proteome Defines Novel Transcript Features.</title>
        <authorList>
            <person name="Ramaprasad A."/>
            <person name="Mourier T."/>
            <person name="Naeem R."/>
            <person name="Malas T.B."/>
            <person name="Moussa E."/>
            <person name="Panigrahi A."/>
            <person name="Vermont S.J."/>
            <person name="Otto T.D."/>
            <person name="Wastling J."/>
            <person name="Pain A."/>
        </authorList>
    </citation>
    <scope>NUCLEOTIDE SEQUENCE</scope>
    <source>
        <strain evidence="13">Liverpool</strain>
    </source>
</reference>
<evidence type="ECO:0000256" key="10">
    <source>
        <dbReference type="SAM" id="MobiDB-lite"/>
    </source>
</evidence>
<proteinExistence type="inferred from homology"/>
<comment type="function">
    <text evidence="9">Intramembrane glycolipid transporter that operates in the biosynthetic pathway of dolichol-linked oligosaccharides, the glycan precursors employed in protein asparagine (N)-glycosylation. The sequential addition of sugars to dolichol pyrophosphate produces dolichol-linked oligosaccharides containing fourteen sugars, including two GlcNAcs, nine mannoses and three glucoses. Once assembled, the oligosaccharide is transferred from the lipid to nascent proteins by oligosaccharyltransferases. The assembly of dolichol-linked oligosaccharides begins on the cytosolic side of the endoplasmic reticulum membrane and finishes in its lumen. RFT1 could mediate the translocation of the cytosolically oriented intermediate DolPP-GlcNAc2Man5, produced by ALG11, into the ER lumen where dolichol-linked oligosaccharides assembly continues. However, the intramembrane lipid transporter activity could not be confirmed in vitro.</text>
</comment>
<dbReference type="EMBL" id="CADU01000335">
    <property type="protein sequence ID" value="CCA30125.1"/>
    <property type="molecule type" value="Genomic_DNA"/>
</dbReference>
<feature type="compositionally biased region" description="Basic and acidic residues" evidence="10">
    <location>
        <begin position="714"/>
        <end position="724"/>
    </location>
</feature>
<organism>
    <name type="scientific">Neospora caninum (strain Liverpool)</name>
    <dbReference type="NCBI Taxonomy" id="572307"/>
    <lineage>
        <taxon>Eukaryota</taxon>
        <taxon>Sar</taxon>
        <taxon>Alveolata</taxon>
        <taxon>Apicomplexa</taxon>
        <taxon>Conoidasida</taxon>
        <taxon>Coccidia</taxon>
        <taxon>Eucoccidiorida</taxon>
        <taxon>Eimeriorina</taxon>
        <taxon>Sarcocystidae</taxon>
        <taxon>Neospora</taxon>
    </lineage>
</organism>